<gene>
    <name evidence="1" type="ORF">SAMN05216252_11654</name>
</gene>
<evidence type="ECO:0000313" key="2">
    <source>
        <dbReference type="Proteomes" id="UP000198280"/>
    </source>
</evidence>
<organism evidence="1 2">
    <name type="scientific">Actinacidiphila glaucinigra</name>
    <dbReference type="NCBI Taxonomy" id="235986"/>
    <lineage>
        <taxon>Bacteria</taxon>
        <taxon>Bacillati</taxon>
        <taxon>Actinomycetota</taxon>
        <taxon>Actinomycetes</taxon>
        <taxon>Kitasatosporales</taxon>
        <taxon>Streptomycetaceae</taxon>
        <taxon>Actinacidiphila</taxon>
    </lineage>
</organism>
<keyword evidence="2" id="KW-1185">Reference proteome</keyword>
<dbReference type="Proteomes" id="UP000198280">
    <property type="component" value="Unassembled WGS sequence"/>
</dbReference>
<reference evidence="1 2" key="1">
    <citation type="submission" date="2017-06" db="EMBL/GenBank/DDBJ databases">
        <authorList>
            <person name="Kim H.J."/>
            <person name="Triplett B.A."/>
        </authorList>
    </citation>
    <scope>NUCLEOTIDE SEQUENCE [LARGE SCALE GENOMIC DNA]</scope>
    <source>
        <strain evidence="1 2">CGMCC 4.1858</strain>
    </source>
</reference>
<dbReference type="EMBL" id="FZOF01000016">
    <property type="protein sequence ID" value="SNT19276.1"/>
    <property type="molecule type" value="Genomic_DNA"/>
</dbReference>
<protein>
    <submittedName>
        <fullName evidence="1">Uncharacterized protein</fullName>
    </submittedName>
</protein>
<sequence>MRGPRVKTRTTSRLKQACSKTIACHGRVDLLRIDEPGYKELNWHGAEPLPSRFLTVGKEKYNAAIVSSESSGTTHVFRRTRARRCLNMRFQPG</sequence>
<accession>A0A239KLN5</accession>
<proteinExistence type="predicted"/>
<name>A0A239KLN5_9ACTN</name>
<dbReference type="AlphaFoldDB" id="A0A239KLN5"/>
<evidence type="ECO:0000313" key="1">
    <source>
        <dbReference type="EMBL" id="SNT19276.1"/>
    </source>
</evidence>